<dbReference type="SUPFAM" id="SSF54427">
    <property type="entry name" value="NTF2-like"/>
    <property type="match status" value="1"/>
</dbReference>
<evidence type="ECO:0000256" key="1">
    <source>
        <dbReference type="SAM" id="SignalP"/>
    </source>
</evidence>
<gene>
    <name evidence="2" type="ORF">ALE3EI_2476</name>
</gene>
<protein>
    <recommendedName>
        <fullName evidence="4">3-methyl-2-oxobutanoate hydroxymethyltransferase</fullName>
    </recommendedName>
</protein>
<keyword evidence="1" id="KW-0732">Signal</keyword>
<name>A0A7G8PXE6_9FLAO</name>
<dbReference type="RefSeq" id="WP_233279968.1">
    <property type="nucleotide sequence ID" value="NZ_CP052909.1"/>
</dbReference>
<feature type="signal peptide" evidence="1">
    <location>
        <begin position="1"/>
        <end position="18"/>
    </location>
</feature>
<dbReference type="Pfam" id="PF12893">
    <property type="entry name" value="Lumazine_bd_2"/>
    <property type="match status" value="1"/>
</dbReference>
<organism evidence="2 3">
    <name type="scientific">Constantimarinum furrinae</name>
    <dbReference type="NCBI Taxonomy" id="2562285"/>
    <lineage>
        <taxon>Bacteria</taxon>
        <taxon>Pseudomonadati</taxon>
        <taxon>Bacteroidota</taxon>
        <taxon>Flavobacteriia</taxon>
        <taxon>Flavobacteriales</taxon>
        <taxon>Flavobacteriaceae</taxon>
        <taxon>Altibacter/Constantimarinum group</taxon>
        <taxon>Constantimarinum</taxon>
    </lineage>
</organism>
<evidence type="ECO:0000313" key="2">
    <source>
        <dbReference type="EMBL" id="QNJ99012.1"/>
    </source>
</evidence>
<evidence type="ECO:0000313" key="3">
    <source>
        <dbReference type="Proteomes" id="UP000515514"/>
    </source>
</evidence>
<dbReference type="InterPro" id="IPR039437">
    <property type="entry name" value="FrzH/put_lumazine-bd"/>
</dbReference>
<keyword evidence="3" id="KW-1185">Reference proteome</keyword>
<dbReference type="InterPro" id="IPR032710">
    <property type="entry name" value="NTF2-like_dom_sf"/>
</dbReference>
<dbReference type="Gene3D" id="3.10.450.50">
    <property type="match status" value="1"/>
</dbReference>
<sequence length="153" mass="17268">MKFIPVLFAVFFTISAMSQDSFTEKNAQQVVDTFFDGFHKGDSLIMKSVMADKLIMQTAFTDGEGVERVTTSEASNLLNAIANRPADQQWEERLLGYTVQIDGNLAHVWTPYQFWFNDTFSHCGANAFTLAKTSEGWKIIHLIDSRRKAGCNE</sequence>
<dbReference type="Proteomes" id="UP000515514">
    <property type="component" value="Chromosome"/>
</dbReference>
<feature type="chain" id="PRO_5028844134" description="3-methyl-2-oxobutanoate hydroxymethyltransferase" evidence="1">
    <location>
        <begin position="19"/>
        <end position="153"/>
    </location>
</feature>
<dbReference type="EMBL" id="CP052909">
    <property type="protein sequence ID" value="QNJ99012.1"/>
    <property type="molecule type" value="Genomic_DNA"/>
</dbReference>
<dbReference type="KEGG" id="alti:ALE3EI_2476"/>
<evidence type="ECO:0008006" key="4">
    <source>
        <dbReference type="Google" id="ProtNLM"/>
    </source>
</evidence>
<reference evidence="2 3" key="1">
    <citation type="submission" date="2020-04" db="EMBL/GenBank/DDBJ databases">
        <title>Genome sequence of Altibacter aquimarinus strain ALE3EI.</title>
        <authorList>
            <person name="Oh H.-M."/>
            <person name="Jang D."/>
        </authorList>
    </citation>
    <scope>NUCLEOTIDE SEQUENCE [LARGE SCALE GENOMIC DNA]</scope>
    <source>
        <strain evidence="2 3">ALE3EI</strain>
    </source>
</reference>
<accession>A0A7G8PXE6</accession>
<dbReference type="AlphaFoldDB" id="A0A7G8PXE6"/>
<proteinExistence type="predicted"/>